<keyword evidence="2" id="KW-0436">Ligase</keyword>
<dbReference type="AlphaFoldDB" id="R0MEC1"/>
<dbReference type="EMBL" id="KB910515">
    <property type="protein sequence ID" value="EOB11138.1"/>
    <property type="molecule type" value="Genomic_DNA"/>
</dbReference>
<dbReference type="Proteomes" id="UP000016927">
    <property type="component" value="Unassembled WGS sequence"/>
</dbReference>
<keyword evidence="4" id="KW-0067">ATP-binding</keyword>
<evidence type="ECO:0000256" key="2">
    <source>
        <dbReference type="ARBA" id="ARBA00022598"/>
    </source>
</evidence>
<evidence type="ECO:0000259" key="9">
    <source>
        <dbReference type="Pfam" id="PF00133"/>
    </source>
</evidence>
<dbReference type="GO" id="GO:0005524">
    <property type="term" value="F:ATP binding"/>
    <property type="evidence" value="ECO:0007669"/>
    <property type="project" value="UniProtKB-KW"/>
</dbReference>
<evidence type="ECO:0000313" key="10">
    <source>
        <dbReference type="EMBL" id="EOB11138.1"/>
    </source>
</evidence>
<dbReference type="InterPro" id="IPR009008">
    <property type="entry name" value="Val/Leu/Ile-tRNA-synth_edit"/>
</dbReference>
<dbReference type="GO" id="GO:0002161">
    <property type="term" value="F:aminoacyl-tRNA deacylase activity"/>
    <property type="evidence" value="ECO:0007669"/>
    <property type="project" value="InterPro"/>
</dbReference>
<keyword evidence="11" id="KW-1185">Reference proteome</keyword>
<dbReference type="GO" id="GO:0004822">
    <property type="term" value="F:isoleucine-tRNA ligase activity"/>
    <property type="evidence" value="ECO:0007669"/>
    <property type="project" value="UniProtKB-EC"/>
</dbReference>
<evidence type="ECO:0000256" key="8">
    <source>
        <dbReference type="ARBA" id="ARBA00048359"/>
    </source>
</evidence>
<protein>
    <recommendedName>
        <fullName evidence="1">isoleucine--tRNA ligase</fullName>
        <ecNumber evidence="1">6.1.1.5</ecNumber>
    </recommendedName>
    <alternativeName>
        <fullName evidence="7">Isoleucyl-tRNA synthetase</fullName>
    </alternativeName>
</protein>
<reference evidence="10 11" key="1">
    <citation type="journal article" date="2013" name="BMC Genomics">
        <title>Comparative genomics of parasitic silkworm microsporidia reveal an association between genome expansion and host adaptation.</title>
        <authorList>
            <person name="Pan G."/>
            <person name="Xu J."/>
            <person name="Li T."/>
            <person name="Xia Q."/>
            <person name="Liu S.L."/>
            <person name="Zhang G."/>
            <person name="Li S."/>
            <person name="Li C."/>
            <person name="Liu H."/>
            <person name="Yang L."/>
            <person name="Liu T."/>
            <person name="Zhang X."/>
            <person name="Wu Z."/>
            <person name="Fan W."/>
            <person name="Dang X."/>
            <person name="Xiang H."/>
            <person name="Tao M."/>
            <person name="Li Y."/>
            <person name="Hu J."/>
            <person name="Li Z."/>
            <person name="Lin L."/>
            <person name="Luo J."/>
            <person name="Geng L."/>
            <person name="Wang L."/>
            <person name="Long M."/>
            <person name="Wan Y."/>
            <person name="He N."/>
            <person name="Zhang Z."/>
            <person name="Lu C."/>
            <person name="Keeling P.J."/>
            <person name="Wang J."/>
            <person name="Xiang Z."/>
            <person name="Zhou Z."/>
        </authorList>
    </citation>
    <scope>NUCLEOTIDE SEQUENCE [LARGE SCALE GENOMIC DNA]</scope>
    <source>
        <strain evidence="11">CQ1 / CVCC 102059</strain>
    </source>
</reference>
<dbReference type="GO" id="GO:0006428">
    <property type="term" value="P:isoleucyl-tRNA aminoacylation"/>
    <property type="evidence" value="ECO:0007669"/>
    <property type="project" value="InterPro"/>
</dbReference>
<dbReference type="Pfam" id="PF00133">
    <property type="entry name" value="tRNA-synt_1"/>
    <property type="match status" value="2"/>
</dbReference>
<sequence>MPFSTGCMTPLSNFEAKQKEQSISDPYVVVSFELKEDYEGHRVYMLALTTNPWTLPSNCGLVVKESFTYVLFEVNGKRYIIVETRIKEYFKDFKVIKKISGKDLVGIEYLQPFGYYEHLRKSGYFRIYAGDFVTDSDGTGIVHCAPGFSQDEYNVFVKYGLIKKNDLVPCPVDENGRFTEEISDFKGKYVKAADPFILKALGDKLIINKKKKHNVPYCWRSETPLISKLVPNWFISVTDSVDKLLANNEKINWVPKDIKYKKFHNWLADAEDWSFSRDRFWGTPIPLWTNEDYSVIYCVESAEELEKLSGKKITDIHRQFIDDIEIVVDGVTLKRIPEVFDCWFESGSMPYAQNNWPFCLKDKFNMNEIKEEITTKEKCSSKDTLYNDMVLKNFPADFIAEGMDQTRGWFYSLHVISTLLFNKPAFKNVVVNGIVQAADGQKMSKSKKNYPEPKEILDEFGADSLRSYLISSPVVEGQDLKFKKDGVKEIQKTLIIPWINSLLFYTTSKSTEPEELVLDDWIKNSFNDFLGKVEDNMNKYELSKAVIPNVGRTPHWGAIWQFEGGISIFFSKKLTA</sequence>
<evidence type="ECO:0000313" key="11">
    <source>
        <dbReference type="Proteomes" id="UP000016927"/>
    </source>
</evidence>
<dbReference type="InterPro" id="IPR002300">
    <property type="entry name" value="aa-tRNA-synth_Ia"/>
</dbReference>
<evidence type="ECO:0000256" key="6">
    <source>
        <dbReference type="ARBA" id="ARBA00023146"/>
    </source>
</evidence>
<keyword evidence="6 10" id="KW-0030">Aminoacyl-tRNA synthetase</keyword>
<dbReference type="PANTHER" id="PTHR42780:SF1">
    <property type="entry name" value="ISOLEUCINE--TRNA LIGASE, CYTOPLASMIC"/>
    <property type="match status" value="1"/>
</dbReference>
<evidence type="ECO:0000256" key="7">
    <source>
        <dbReference type="ARBA" id="ARBA00032665"/>
    </source>
</evidence>
<dbReference type="STRING" id="578461.R0MEC1"/>
<dbReference type="SUPFAM" id="SSF50677">
    <property type="entry name" value="ValRS/IleRS/LeuRS editing domain"/>
    <property type="match status" value="1"/>
</dbReference>
<evidence type="ECO:0000256" key="5">
    <source>
        <dbReference type="ARBA" id="ARBA00022917"/>
    </source>
</evidence>
<dbReference type="InterPro" id="IPR002301">
    <property type="entry name" value="Ile-tRNA-ligase"/>
</dbReference>
<feature type="domain" description="Aminoacyl-tRNA synthetase class Ia" evidence="9">
    <location>
        <begin position="391"/>
        <end position="477"/>
    </location>
</feature>
<dbReference type="OrthoDB" id="1706657at2759"/>
<dbReference type="SUPFAM" id="SSF52374">
    <property type="entry name" value="Nucleotidylyl transferase"/>
    <property type="match status" value="1"/>
</dbReference>
<dbReference type="PANTHER" id="PTHR42780">
    <property type="entry name" value="SOLEUCYL-TRNA SYNTHETASE"/>
    <property type="match status" value="1"/>
</dbReference>
<dbReference type="Gene3D" id="3.90.740.10">
    <property type="entry name" value="Valyl/Leucyl/Isoleucyl-tRNA synthetase, editing domain"/>
    <property type="match status" value="1"/>
</dbReference>
<gene>
    <name evidence="10" type="ORF">NBO_1608gi001</name>
</gene>
<keyword evidence="3" id="KW-0547">Nucleotide-binding</keyword>
<accession>R0MEC1</accession>
<organism evidence="10 11">
    <name type="scientific">Nosema bombycis (strain CQ1 / CVCC 102059)</name>
    <name type="common">Microsporidian parasite</name>
    <name type="synonym">Pebrine of silkworm</name>
    <dbReference type="NCBI Taxonomy" id="578461"/>
    <lineage>
        <taxon>Eukaryota</taxon>
        <taxon>Fungi</taxon>
        <taxon>Fungi incertae sedis</taxon>
        <taxon>Microsporidia</taxon>
        <taxon>Nosematidae</taxon>
        <taxon>Nosema</taxon>
    </lineage>
</organism>
<evidence type="ECO:0000256" key="3">
    <source>
        <dbReference type="ARBA" id="ARBA00022741"/>
    </source>
</evidence>
<dbReference type="OMA" id="YASNENA"/>
<dbReference type="InterPro" id="IPR023586">
    <property type="entry name" value="Ile-tRNA-ligase_type2"/>
</dbReference>
<dbReference type="InterPro" id="IPR014729">
    <property type="entry name" value="Rossmann-like_a/b/a_fold"/>
</dbReference>
<dbReference type="Gene3D" id="3.40.50.620">
    <property type="entry name" value="HUPs"/>
    <property type="match status" value="2"/>
</dbReference>
<name>R0MEC1_NOSB1</name>
<dbReference type="PRINTS" id="PR00984">
    <property type="entry name" value="TRNASYNTHILE"/>
</dbReference>
<dbReference type="EC" id="6.1.1.5" evidence="1"/>
<proteinExistence type="predicted"/>
<keyword evidence="5" id="KW-0648">Protein biosynthesis</keyword>
<dbReference type="HOGENOM" id="CLU_001493_1_4_1"/>
<evidence type="ECO:0000256" key="1">
    <source>
        <dbReference type="ARBA" id="ARBA00013165"/>
    </source>
</evidence>
<dbReference type="VEuPathDB" id="MicrosporidiaDB:NBO_1608gi001"/>
<feature type="domain" description="Aminoacyl-tRNA synthetase class Ia" evidence="9">
    <location>
        <begin position="1"/>
        <end position="365"/>
    </location>
</feature>
<comment type="catalytic activity">
    <reaction evidence="8">
        <text>tRNA(Ile) + L-isoleucine + ATP = L-isoleucyl-tRNA(Ile) + AMP + diphosphate</text>
        <dbReference type="Rhea" id="RHEA:11060"/>
        <dbReference type="Rhea" id="RHEA-COMP:9666"/>
        <dbReference type="Rhea" id="RHEA-COMP:9695"/>
        <dbReference type="ChEBI" id="CHEBI:30616"/>
        <dbReference type="ChEBI" id="CHEBI:33019"/>
        <dbReference type="ChEBI" id="CHEBI:58045"/>
        <dbReference type="ChEBI" id="CHEBI:78442"/>
        <dbReference type="ChEBI" id="CHEBI:78528"/>
        <dbReference type="ChEBI" id="CHEBI:456215"/>
        <dbReference type="EC" id="6.1.1.5"/>
    </reaction>
</comment>
<evidence type="ECO:0000256" key="4">
    <source>
        <dbReference type="ARBA" id="ARBA00022840"/>
    </source>
</evidence>